<comment type="subcellular location">
    <subcellularLocation>
        <location evidence="1">Membrane</location>
        <topology evidence="1">Multi-pass membrane protein</topology>
    </subcellularLocation>
</comment>
<gene>
    <name evidence="7" type="ORF">CGLO_02925</name>
</gene>
<accession>T0KXU7</accession>
<reference evidence="8" key="1">
    <citation type="journal article" date="2013" name="Mol. Plant Microbe Interact.">
        <title>Global aspects of pacC regulation of pathogenicity genes in Colletotrichum gloeosporioides as revealed by transcriptome analysis.</title>
        <authorList>
            <person name="Alkan N."/>
            <person name="Meng X."/>
            <person name="Friedlander G."/>
            <person name="Reuveni E."/>
            <person name="Sukno S."/>
            <person name="Sherman A."/>
            <person name="Thon M."/>
            <person name="Fluhr R."/>
            <person name="Prusky D."/>
        </authorList>
    </citation>
    <scope>NUCLEOTIDE SEQUENCE [LARGE SCALE GENOMIC DNA]</scope>
    <source>
        <strain evidence="8">Cg-14</strain>
    </source>
</reference>
<evidence type="ECO:0000256" key="1">
    <source>
        <dbReference type="ARBA" id="ARBA00004141"/>
    </source>
</evidence>
<dbReference type="EMBL" id="AMYD01000606">
    <property type="protein sequence ID" value="EQB57009.1"/>
    <property type="molecule type" value="Genomic_DNA"/>
</dbReference>
<dbReference type="GO" id="GO:0022857">
    <property type="term" value="F:transmembrane transporter activity"/>
    <property type="evidence" value="ECO:0007669"/>
    <property type="project" value="TreeGrafter"/>
</dbReference>
<keyword evidence="2" id="KW-0813">Transport</keyword>
<keyword evidence="4" id="KW-1133">Transmembrane helix</keyword>
<sequence length="110" mass="12107">MSMDEKNPKDLVSSAASDHDASSSGSVDGAWKFLNDHREAGGDTSSVDINALRRKIDWHIVPLMFGCYTMQFLDKVILNYAAVMGLNKDLKLVGNDFSNIATFLFSTSSR</sequence>
<evidence type="ECO:0000256" key="5">
    <source>
        <dbReference type="ARBA" id="ARBA00023136"/>
    </source>
</evidence>
<dbReference type="PANTHER" id="PTHR43791:SF40">
    <property type="entry name" value="THIAMINE PATHWAY TRANSPORTER THI73"/>
    <property type="match status" value="1"/>
</dbReference>
<proteinExistence type="predicted"/>
<evidence type="ECO:0000313" key="7">
    <source>
        <dbReference type="EMBL" id="EQB57009.1"/>
    </source>
</evidence>
<evidence type="ECO:0000313" key="8">
    <source>
        <dbReference type="Proteomes" id="UP000015530"/>
    </source>
</evidence>
<evidence type="ECO:0000256" key="4">
    <source>
        <dbReference type="ARBA" id="ARBA00022989"/>
    </source>
</evidence>
<comment type="caution">
    <text evidence="7">The sequence shown here is derived from an EMBL/GenBank/DDBJ whole genome shotgun (WGS) entry which is preliminary data.</text>
</comment>
<dbReference type="AlphaFoldDB" id="T0KXU7"/>
<evidence type="ECO:0000256" key="2">
    <source>
        <dbReference type="ARBA" id="ARBA00022448"/>
    </source>
</evidence>
<keyword evidence="5" id="KW-0472">Membrane</keyword>
<dbReference type="Proteomes" id="UP000015530">
    <property type="component" value="Unassembled WGS sequence"/>
</dbReference>
<dbReference type="OrthoDB" id="6730379at2759"/>
<dbReference type="HOGENOM" id="CLU_2170865_0_0_1"/>
<evidence type="ECO:0000256" key="6">
    <source>
        <dbReference type="SAM" id="MobiDB-lite"/>
    </source>
</evidence>
<feature type="compositionally biased region" description="Low complexity" evidence="6">
    <location>
        <begin position="10"/>
        <end position="26"/>
    </location>
</feature>
<evidence type="ECO:0000256" key="3">
    <source>
        <dbReference type="ARBA" id="ARBA00022692"/>
    </source>
</evidence>
<protein>
    <submittedName>
        <fullName evidence="7">Major facilitator superfamily transporter</fullName>
    </submittedName>
</protein>
<name>T0KXU7_COLGC</name>
<organism evidence="7 8">
    <name type="scientific">Colletotrichum gloeosporioides (strain Cg-14)</name>
    <name type="common">Anthracnose fungus</name>
    <name type="synonym">Glomerella cingulata</name>
    <dbReference type="NCBI Taxonomy" id="1237896"/>
    <lineage>
        <taxon>Eukaryota</taxon>
        <taxon>Fungi</taxon>
        <taxon>Dikarya</taxon>
        <taxon>Ascomycota</taxon>
        <taxon>Pezizomycotina</taxon>
        <taxon>Sordariomycetes</taxon>
        <taxon>Hypocreomycetidae</taxon>
        <taxon>Glomerellales</taxon>
        <taxon>Glomerellaceae</taxon>
        <taxon>Colletotrichum</taxon>
        <taxon>Colletotrichum gloeosporioides species complex</taxon>
    </lineage>
</organism>
<dbReference type="PANTHER" id="PTHR43791">
    <property type="entry name" value="PERMEASE-RELATED"/>
    <property type="match status" value="1"/>
</dbReference>
<feature type="region of interest" description="Disordered" evidence="6">
    <location>
        <begin position="1"/>
        <end position="26"/>
    </location>
</feature>
<keyword evidence="3" id="KW-0812">Transmembrane</keyword>
<dbReference type="GO" id="GO:0016020">
    <property type="term" value="C:membrane"/>
    <property type="evidence" value="ECO:0007669"/>
    <property type="project" value="UniProtKB-SubCell"/>
</dbReference>